<dbReference type="InterPro" id="IPR046796">
    <property type="entry name" value="Transposase_32_dom"/>
</dbReference>
<protein>
    <recommendedName>
        <fullName evidence="1">Putative plant transposon protein domain-containing protein</fullName>
    </recommendedName>
</protein>
<organism evidence="2 3">
    <name type="scientific">Aristolochia fimbriata</name>
    <name type="common">White veined hardy Dutchman's pipe vine</name>
    <dbReference type="NCBI Taxonomy" id="158543"/>
    <lineage>
        <taxon>Eukaryota</taxon>
        <taxon>Viridiplantae</taxon>
        <taxon>Streptophyta</taxon>
        <taxon>Embryophyta</taxon>
        <taxon>Tracheophyta</taxon>
        <taxon>Spermatophyta</taxon>
        <taxon>Magnoliopsida</taxon>
        <taxon>Magnoliidae</taxon>
        <taxon>Piperales</taxon>
        <taxon>Aristolochiaceae</taxon>
        <taxon>Aristolochia</taxon>
    </lineage>
</organism>
<keyword evidence="3" id="KW-1185">Reference proteome</keyword>
<evidence type="ECO:0000313" key="2">
    <source>
        <dbReference type="EMBL" id="KAG9458684.1"/>
    </source>
</evidence>
<feature type="domain" description="Putative plant transposon protein" evidence="1">
    <location>
        <begin position="30"/>
        <end position="172"/>
    </location>
</feature>
<dbReference type="AlphaFoldDB" id="A0AAV7FCG2"/>
<dbReference type="EMBL" id="JAINDJ010000002">
    <property type="protein sequence ID" value="KAG9458684.1"/>
    <property type="molecule type" value="Genomic_DNA"/>
</dbReference>
<proteinExistence type="predicted"/>
<evidence type="ECO:0000259" key="1">
    <source>
        <dbReference type="Pfam" id="PF20167"/>
    </source>
</evidence>
<comment type="caution">
    <text evidence="2">The sequence shown here is derived from an EMBL/GenBank/DDBJ whole genome shotgun (WGS) entry which is preliminary data.</text>
</comment>
<name>A0AAV7FCG2_ARIFI</name>
<dbReference type="Pfam" id="PF20167">
    <property type="entry name" value="Transposase_32"/>
    <property type="match status" value="1"/>
</dbReference>
<gene>
    <name evidence="2" type="ORF">H6P81_003192</name>
</gene>
<dbReference type="Proteomes" id="UP000825729">
    <property type="component" value="Unassembled WGS sequence"/>
</dbReference>
<evidence type="ECO:0000313" key="3">
    <source>
        <dbReference type="Proteomes" id="UP000825729"/>
    </source>
</evidence>
<accession>A0AAV7FCG2</accession>
<sequence>MPRKYMTLKKKPMTPSDPRRFVSAIAEQRYRERQVRFDRRMINVFYGLPDEEVDMLHLRQEVTLDDHVAYLYPNGAEWATGTYGRPRNILKRDLRPETRVWMYFICVRLLPATHYTEVTVDHAYLLYAITTGHPINVGLHIQVAMQHTCETVSRGLYFPSLVTALCEAVGIPVRSSEHIISLEKPLTKMFIMNVYRQPCHRSHPGQAQAPQAPPLMVLQRLDHIECYVQCMMASSADPFYPLGRSIWDPGGG</sequence>
<reference evidence="2 3" key="1">
    <citation type="submission" date="2021-07" db="EMBL/GenBank/DDBJ databases">
        <title>The Aristolochia fimbriata genome: insights into angiosperm evolution, floral development and chemical biosynthesis.</title>
        <authorList>
            <person name="Jiao Y."/>
        </authorList>
    </citation>
    <scope>NUCLEOTIDE SEQUENCE [LARGE SCALE GENOMIC DNA]</scope>
    <source>
        <strain evidence="2">IBCAS-2021</strain>
        <tissue evidence="2">Leaf</tissue>
    </source>
</reference>